<dbReference type="AlphaFoldDB" id="A0A1D2MBG1"/>
<feature type="region of interest" description="Disordered" evidence="1">
    <location>
        <begin position="108"/>
        <end position="133"/>
    </location>
</feature>
<dbReference type="EMBL" id="LJIJ01002048">
    <property type="protein sequence ID" value="ODM90303.1"/>
    <property type="molecule type" value="Genomic_DNA"/>
</dbReference>
<proteinExistence type="predicted"/>
<evidence type="ECO:0000256" key="1">
    <source>
        <dbReference type="SAM" id="MobiDB-lite"/>
    </source>
</evidence>
<feature type="compositionally biased region" description="Basic residues" evidence="1">
    <location>
        <begin position="46"/>
        <end position="58"/>
    </location>
</feature>
<evidence type="ECO:0000313" key="2">
    <source>
        <dbReference type="EMBL" id="ODM90303.1"/>
    </source>
</evidence>
<sequence length="300" mass="31773">MVFIAVRNKFTALTMLSSQMSAQETSSMQKLEDFNGAGDAAVKQTKSTKKRTKKKRKAQSVSEIFGSDMGPDTEIVPNGNIDVGGGSASGQLSQQNVSESISTVTLFGRTEVQSPSPPPTTSSRSGSLQRGESYEATTLNSYAAAVSGRKGSGDSLGVGPPSVLCVESTTAFPSIMTNPPLKKSNSTNSLLAIISDQRKEFKDVGVQVSSDIPLSVAESTGKVNDAKLVCRATMTTPKMGSKTKANLAKLCGCDDLLFAPSVVPPVEFHGECFTFENTIATQFAQMGISFFEEEEMSCKD</sequence>
<protein>
    <submittedName>
        <fullName evidence="2">Uncharacterized protein</fullName>
    </submittedName>
</protein>
<gene>
    <name evidence="2" type="ORF">Ocin01_16380</name>
</gene>
<evidence type="ECO:0000313" key="3">
    <source>
        <dbReference type="Proteomes" id="UP000094527"/>
    </source>
</evidence>
<keyword evidence="3" id="KW-1185">Reference proteome</keyword>
<name>A0A1D2MBG1_ORCCI</name>
<accession>A0A1D2MBG1</accession>
<comment type="caution">
    <text evidence="2">The sequence shown here is derived from an EMBL/GenBank/DDBJ whole genome shotgun (WGS) entry which is preliminary data.</text>
</comment>
<dbReference type="Proteomes" id="UP000094527">
    <property type="component" value="Unassembled WGS sequence"/>
</dbReference>
<feature type="compositionally biased region" description="Polar residues" evidence="1">
    <location>
        <begin position="124"/>
        <end position="133"/>
    </location>
</feature>
<reference evidence="2 3" key="1">
    <citation type="journal article" date="2016" name="Genome Biol. Evol.">
        <title>Gene Family Evolution Reflects Adaptation to Soil Environmental Stressors in the Genome of the Collembolan Orchesella cincta.</title>
        <authorList>
            <person name="Faddeeva-Vakhrusheva A."/>
            <person name="Derks M.F."/>
            <person name="Anvar S.Y."/>
            <person name="Agamennone V."/>
            <person name="Suring W."/>
            <person name="Smit S."/>
            <person name="van Straalen N.M."/>
            <person name="Roelofs D."/>
        </authorList>
    </citation>
    <scope>NUCLEOTIDE SEQUENCE [LARGE SCALE GENOMIC DNA]</scope>
    <source>
        <tissue evidence="2">Mixed pool</tissue>
    </source>
</reference>
<feature type="region of interest" description="Disordered" evidence="1">
    <location>
        <begin position="37"/>
        <end position="95"/>
    </location>
</feature>
<organism evidence="2 3">
    <name type="scientific">Orchesella cincta</name>
    <name type="common">Springtail</name>
    <name type="synonym">Podura cincta</name>
    <dbReference type="NCBI Taxonomy" id="48709"/>
    <lineage>
        <taxon>Eukaryota</taxon>
        <taxon>Metazoa</taxon>
        <taxon>Ecdysozoa</taxon>
        <taxon>Arthropoda</taxon>
        <taxon>Hexapoda</taxon>
        <taxon>Collembola</taxon>
        <taxon>Entomobryomorpha</taxon>
        <taxon>Entomobryoidea</taxon>
        <taxon>Orchesellidae</taxon>
        <taxon>Orchesellinae</taxon>
        <taxon>Orchesella</taxon>
    </lineage>
</organism>